<dbReference type="InterPro" id="IPR041657">
    <property type="entry name" value="HTH_17"/>
</dbReference>
<dbReference type="Gene3D" id="1.10.238.160">
    <property type="match status" value="1"/>
</dbReference>
<evidence type="ECO:0000313" key="4">
    <source>
        <dbReference type="Proteomes" id="UP000438106"/>
    </source>
</evidence>
<proteinExistence type="predicted"/>
<dbReference type="EMBL" id="WQRF01000002">
    <property type="protein sequence ID" value="MVS99275.1"/>
    <property type="molecule type" value="Genomic_DNA"/>
</dbReference>
<evidence type="ECO:0000259" key="2">
    <source>
        <dbReference type="Pfam" id="PF12728"/>
    </source>
</evidence>
<name>A0A7X3K3T5_9HYPH</name>
<dbReference type="SUPFAM" id="SSF46955">
    <property type="entry name" value="Putative DNA-binding domain"/>
    <property type="match status" value="1"/>
</dbReference>
<sequence>MKPVAYSVSQVLALVGISRTTFYALVKAGKIPVRKVGTRSFVLAKDLESWLESLPVLHDFGGAE</sequence>
<evidence type="ECO:0000313" key="3">
    <source>
        <dbReference type="EMBL" id="MVS99275.1"/>
    </source>
</evidence>
<dbReference type="GO" id="GO:0003677">
    <property type="term" value="F:DNA binding"/>
    <property type="evidence" value="ECO:0007669"/>
    <property type="project" value="InterPro"/>
</dbReference>
<dbReference type="NCBIfam" id="TIGR01764">
    <property type="entry name" value="excise"/>
    <property type="match status" value="1"/>
</dbReference>
<comment type="caution">
    <text evidence="3">The sequence shown here is derived from an EMBL/GenBank/DDBJ whole genome shotgun (WGS) entry which is preliminary data.</text>
</comment>
<dbReference type="InterPro" id="IPR010093">
    <property type="entry name" value="SinI_DNA-bd"/>
</dbReference>
<dbReference type="Proteomes" id="UP000438106">
    <property type="component" value="Unassembled WGS sequence"/>
</dbReference>
<gene>
    <name evidence="3" type="ORF">GO014_09605</name>
</gene>
<organism evidence="3 4">
    <name type="scientific">Devosia marina</name>
    <dbReference type="NCBI Taxonomy" id="2683198"/>
    <lineage>
        <taxon>Bacteria</taxon>
        <taxon>Pseudomonadati</taxon>
        <taxon>Pseudomonadota</taxon>
        <taxon>Alphaproteobacteria</taxon>
        <taxon>Hyphomicrobiales</taxon>
        <taxon>Devosiaceae</taxon>
        <taxon>Devosia</taxon>
    </lineage>
</organism>
<accession>A0A7X3K3T5</accession>
<protein>
    <submittedName>
        <fullName evidence="3">Helix-turn-helix domain-containing protein</fullName>
    </submittedName>
</protein>
<keyword evidence="1" id="KW-0472">Membrane</keyword>
<feature type="transmembrane region" description="Helical" evidence="1">
    <location>
        <begin position="6"/>
        <end position="26"/>
    </location>
</feature>
<dbReference type="Pfam" id="PF12728">
    <property type="entry name" value="HTH_17"/>
    <property type="match status" value="1"/>
</dbReference>
<feature type="domain" description="Helix-turn-helix" evidence="2">
    <location>
        <begin position="6"/>
        <end position="53"/>
    </location>
</feature>
<reference evidence="3 4" key="1">
    <citation type="submission" date="2019-12" db="EMBL/GenBank/DDBJ databases">
        <title>Devosia maris sp. nov., isolated from the deep seawater.</title>
        <authorList>
            <person name="Liu Y."/>
        </authorList>
    </citation>
    <scope>NUCLEOTIDE SEQUENCE [LARGE SCALE GENOMIC DNA]</scope>
    <source>
        <strain evidence="3 4">L53-10-65</strain>
    </source>
</reference>
<dbReference type="RefSeq" id="WP_157290148.1">
    <property type="nucleotide sequence ID" value="NZ_WQRF01000002.1"/>
</dbReference>
<evidence type="ECO:0000256" key="1">
    <source>
        <dbReference type="SAM" id="Phobius"/>
    </source>
</evidence>
<keyword evidence="4" id="KW-1185">Reference proteome</keyword>
<keyword evidence="1" id="KW-1133">Transmembrane helix</keyword>
<dbReference type="AlphaFoldDB" id="A0A7X3K3T5"/>
<dbReference type="InterPro" id="IPR009061">
    <property type="entry name" value="DNA-bd_dom_put_sf"/>
</dbReference>
<keyword evidence="1" id="KW-0812">Transmembrane</keyword>